<gene>
    <name evidence="2" type="ORF">GCM10022247_71610</name>
</gene>
<dbReference type="EMBL" id="BAABAL010000026">
    <property type="protein sequence ID" value="GAA4035638.1"/>
    <property type="molecule type" value="Genomic_DNA"/>
</dbReference>
<evidence type="ECO:0000313" key="3">
    <source>
        <dbReference type="Proteomes" id="UP001501747"/>
    </source>
</evidence>
<organism evidence="2 3">
    <name type="scientific">Allokutzneria multivorans</name>
    <dbReference type="NCBI Taxonomy" id="1142134"/>
    <lineage>
        <taxon>Bacteria</taxon>
        <taxon>Bacillati</taxon>
        <taxon>Actinomycetota</taxon>
        <taxon>Actinomycetes</taxon>
        <taxon>Pseudonocardiales</taxon>
        <taxon>Pseudonocardiaceae</taxon>
        <taxon>Allokutzneria</taxon>
    </lineage>
</organism>
<dbReference type="SUPFAM" id="SSF47413">
    <property type="entry name" value="lambda repressor-like DNA-binding domains"/>
    <property type="match status" value="1"/>
</dbReference>
<sequence>MNRATQRERNLAALGQILKALRKERDLVQRAVGRRAFPKNMSQNFVSDLENGEVDNDKLPEHVERLKAFFLVDPRTAAAMDRLCQTPATMRDWPGGHAGVAPYFQYFVSQEIWAEAIHQWQDNSIPGLLQAWGYMRELFAEENKPEDVEEFTAARLGRQSLFDRENPPKYEAVLHENALRRVHQVYGAEIAVEQVLHIFTRMRTHPNVTVRILTRDRERADLPLGYSVVCFPGGVGDYVHLEPLNNGVYEDAESYVKENRADFDQLWAAALSREASIEFLLTLAEEWSG</sequence>
<name>A0ABP7U4C8_9PSEU</name>
<feature type="domain" description="DUF5753" evidence="1">
    <location>
        <begin position="107"/>
        <end position="280"/>
    </location>
</feature>
<evidence type="ECO:0000313" key="2">
    <source>
        <dbReference type="EMBL" id="GAA4035638.1"/>
    </source>
</evidence>
<dbReference type="InterPro" id="IPR043917">
    <property type="entry name" value="DUF5753"/>
</dbReference>
<evidence type="ECO:0000259" key="1">
    <source>
        <dbReference type="Pfam" id="PF19054"/>
    </source>
</evidence>
<reference evidence="3" key="1">
    <citation type="journal article" date="2019" name="Int. J. Syst. Evol. Microbiol.">
        <title>The Global Catalogue of Microorganisms (GCM) 10K type strain sequencing project: providing services to taxonomists for standard genome sequencing and annotation.</title>
        <authorList>
            <consortium name="The Broad Institute Genomics Platform"/>
            <consortium name="The Broad Institute Genome Sequencing Center for Infectious Disease"/>
            <person name="Wu L."/>
            <person name="Ma J."/>
        </authorList>
    </citation>
    <scope>NUCLEOTIDE SEQUENCE [LARGE SCALE GENOMIC DNA]</scope>
    <source>
        <strain evidence="3">JCM 17342</strain>
    </source>
</reference>
<accession>A0ABP7U4C8</accession>
<dbReference type="Pfam" id="PF19054">
    <property type="entry name" value="DUF5753"/>
    <property type="match status" value="1"/>
</dbReference>
<dbReference type="InterPro" id="IPR010982">
    <property type="entry name" value="Lambda_DNA-bd_dom_sf"/>
</dbReference>
<dbReference type="RefSeq" id="WP_344885452.1">
    <property type="nucleotide sequence ID" value="NZ_BAABAL010000026.1"/>
</dbReference>
<keyword evidence="3" id="KW-1185">Reference proteome</keyword>
<protein>
    <recommendedName>
        <fullName evidence="1">DUF5753 domain-containing protein</fullName>
    </recommendedName>
</protein>
<comment type="caution">
    <text evidence="2">The sequence shown here is derived from an EMBL/GenBank/DDBJ whole genome shotgun (WGS) entry which is preliminary data.</text>
</comment>
<proteinExistence type="predicted"/>
<dbReference type="Proteomes" id="UP001501747">
    <property type="component" value="Unassembled WGS sequence"/>
</dbReference>
<dbReference type="Gene3D" id="1.10.260.40">
    <property type="entry name" value="lambda repressor-like DNA-binding domains"/>
    <property type="match status" value="1"/>
</dbReference>